<evidence type="ECO:0000256" key="8">
    <source>
        <dbReference type="ARBA" id="ARBA00023212"/>
    </source>
</evidence>
<dbReference type="CDD" id="cd00052">
    <property type="entry name" value="EH"/>
    <property type="match status" value="1"/>
</dbReference>
<evidence type="ECO:0008006" key="15">
    <source>
        <dbReference type="Google" id="ProtNLM"/>
    </source>
</evidence>
<evidence type="ECO:0000256" key="2">
    <source>
        <dbReference type="ARBA" id="ARBA00004134"/>
    </source>
</evidence>
<evidence type="ECO:0000256" key="1">
    <source>
        <dbReference type="ARBA" id="ARBA00004125"/>
    </source>
</evidence>
<comment type="subcellular location">
    <subcellularLocation>
        <location evidence="3">Cell membrane</location>
        <topology evidence="3">Peripheral membrane protein</topology>
        <orientation evidence="3">Cytoplasmic side</orientation>
    </subcellularLocation>
    <subcellularLocation>
        <location evidence="2">Cytoplasm</location>
        <location evidence="2">Cytoskeleton</location>
        <location evidence="2">Actin patch</location>
    </subcellularLocation>
    <subcellularLocation>
        <location evidence="1">Endosome membrane</location>
        <topology evidence="1">Peripheral membrane protein</topology>
        <orientation evidence="1">Cytoplasmic side</orientation>
    </subcellularLocation>
</comment>
<reference evidence="13" key="1">
    <citation type="submission" date="2023-06" db="EMBL/GenBank/DDBJ databases">
        <title>Genome-scale phylogeny and comparative genomics of the fungal order Sordariales.</title>
        <authorList>
            <consortium name="Lawrence Berkeley National Laboratory"/>
            <person name="Hensen N."/>
            <person name="Bonometti L."/>
            <person name="Westerberg I."/>
            <person name="Brannstrom I.O."/>
            <person name="Guillou S."/>
            <person name="Cros-Aarteil S."/>
            <person name="Calhoun S."/>
            <person name="Haridas S."/>
            <person name="Kuo A."/>
            <person name="Mondo S."/>
            <person name="Pangilinan J."/>
            <person name="Riley R."/>
            <person name="Labutti K."/>
            <person name="Andreopoulos B."/>
            <person name="Lipzen A."/>
            <person name="Chen C."/>
            <person name="Yanf M."/>
            <person name="Daum C."/>
            <person name="Ng V."/>
            <person name="Clum A."/>
            <person name="Steindorff A."/>
            <person name="Ohm R."/>
            <person name="Martin F."/>
            <person name="Silar P."/>
            <person name="Natvig D."/>
            <person name="Lalanne C."/>
            <person name="Gautier V."/>
            <person name="Ament-Velasquez S.L."/>
            <person name="Kruys A."/>
            <person name="Hutchinson M.I."/>
            <person name="Powell A.J."/>
            <person name="Barry K."/>
            <person name="Miller A.N."/>
            <person name="Grigoriev I.V."/>
            <person name="Debuchy R."/>
            <person name="Gladieux P."/>
            <person name="Thoren M.H."/>
            <person name="Johannesson H."/>
        </authorList>
    </citation>
    <scope>NUCLEOTIDE SEQUENCE</scope>
    <source>
        <strain evidence="13">SMH2532-1</strain>
    </source>
</reference>
<feature type="region of interest" description="Disordered" evidence="10">
    <location>
        <begin position="1"/>
        <end position="35"/>
    </location>
</feature>
<evidence type="ECO:0000256" key="4">
    <source>
        <dbReference type="ARBA" id="ARBA00011159"/>
    </source>
</evidence>
<feature type="compositionally biased region" description="Polar residues" evidence="10">
    <location>
        <begin position="536"/>
        <end position="550"/>
    </location>
</feature>
<keyword evidence="14" id="KW-1185">Reference proteome</keyword>
<feature type="region of interest" description="Disordered" evidence="10">
    <location>
        <begin position="183"/>
        <end position="474"/>
    </location>
</feature>
<dbReference type="GO" id="GO:0003779">
    <property type="term" value="F:actin binding"/>
    <property type="evidence" value="ECO:0007669"/>
    <property type="project" value="UniProtKB-KW"/>
</dbReference>
<dbReference type="GO" id="GO:0006897">
    <property type="term" value="P:endocytosis"/>
    <property type="evidence" value="ECO:0007669"/>
    <property type="project" value="UniProtKB-KW"/>
</dbReference>
<dbReference type="EMBL" id="JAULSV010000004">
    <property type="protein sequence ID" value="KAK0646073.1"/>
    <property type="molecule type" value="Genomic_DNA"/>
</dbReference>
<feature type="region of interest" description="Disordered" evidence="10">
    <location>
        <begin position="491"/>
        <end position="605"/>
    </location>
</feature>
<keyword evidence="7" id="KW-0009">Actin-binding</keyword>
<evidence type="ECO:0000259" key="11">
    <source>
        <dbReference type="PROSITE" id="PS50031"/>
    </source>
</evidence>
<dbReference type="GO" id="GO:0005509">
    <property type="term" value="F:calcium ion binding"/>
    <property type="evidence" value="ECO:0007669"/>
    <property type="project" value="InterPro"/>
</dbReference>
<comment type="caution">
    <text evidence="13">The sequence shown here is derived from an EMBL/GenBank/DDBJ whole genome shotgun (WGS) entry which is preliminary data.</text>
</comment>
<protein>
    <recommendedName>
        <fullName evidence="15">EH domain-containing protein</fullName>
    </recommendedName>
</protein>
<organism evidence="13 14">
    <name type="scientific">Cercophora newfieldiana</name>
    <dbReference type="NCBI Taxonomy" id="92897"/>
    <lineage>
        <taxon>Eukaryota</taxon>
        <taxon>Fungi</taxon>
        <taxon>Dikarya</taxon>
        <taxon>Ascomycota</taxon>
        <taxon>Pezizomycotina</taxon>
        <taxon>Sordariomycetes</taxon>
        <taxon>Sordariomycetidae</taxon>
        <taxon>Sordariales</taxon>
        <taxon>Lasiosphaeriaceae</taxon>
        <taxon>Cercophora</taxon>
    </lineage>
</organism>
<feature type="compositionally biased region" description="Basic residues" evidence="10">
    <location>
        <begin position="508"/>
        <end position="517"/>
    </location>
</feature>
<sequence length="735" mass="78805">MQPGHSPAPTQGRGASSASNTTPILASGGNGKSSAALSAALKGATLAFQAQNKAAGGDRPAPVTPKPSPSVALAASAASGRAGNGALRAATQAAAREGSRSRQRSPAGSRHDLSRQLTGGSVAPDLEHGLVVQRLSQHLVPAVHQTPDARASASYIAATLAASRTGSPTPSPSTGFAQAPLSATQLHSRVPRRPSLGVDKPVLTSPGREHGTDADPIQPTGSLISLFESKKEAVNVDPVKKRDPAQRQQHAHAQLPSKGRPMTPPRTRSPEEGDEERQQEPKPRTKPEAKPKPVPSVVVRAATFKESKGPDEQPRTARGSPHPSPKSIVDVHARETTPPAVRHERRPVAELISPEPRRVIKTPQLEPPQLPPRRSAASSKRLPRRALSQSSASSDDSFVSASSTQSPRAMSLVKDFESPSPSPNRHSSSSPRRATQAHLPSPSPIHPSPSPGPRFEATRRLTSPNTSSPSSSSLALDSLTNAIVASNLASARLAAQSSSPAPPQLPAPRRHQHRPRSPQHLQPQRTADSLQRDRTGGSSRSPGARQQQQDPKQRTGMLRTLRAPHSSHSDDEDARRRTHRTRKKTMHPLSGGKKHAHNEGSRRRWRDEVSARERRRYEAVWASNRGLFLRPGWASGTDDGDDDGKAREGTPQAGLVVNVVVRDIWSRSRLPVDELAEVWDLVDKRGDGTLGRQEFVVGMWLIDQRLRGRKIPARVGESVWASVRGGLTVPGPKRK</sequence>
<evidence type="ECO:0000256" key="9">
    <source>
        <dbReference type="ARBA" id="ARBA00025194"/>
    </source>
</evidence>
<feature type="compositionally biased region" description="Low complexity" evidence="10">
    <location>
        <begin position="423"/>
        <end position="433"/>
    </location>
</feature>
<dbReference type="SUPFAM" id="SSF47473">
    <property type="entry name" value="EF-hand"/>
    <property type="match status" value="1"/>
</dbReference>
<keyword evidence="8" id="KW-0206">Cytoskeleton</keyword>
<dbReference type="Gene3D" id="1.10.238.10">
    <property type="entry name" value="EF-hand"/>
    <property type="match status" value="1"/>
</dbReference>
<dbReference type="PROSITE" id="PS50031">
    <property type="entry name" value="EH"/>
    <property type="match status" value="1"/>
</dbReference>
<dbReference type="GO" id="GO:0005886">
    <property type="term" value="C:plasma membrane"/>
    <property type="evidence" value="ECO:0007669"/>
    <property type="project" value="UniProtKB-SubCell"/>
</dbReference>
<evidence type="ECO:0000256" key="5">
    <source>
        <dbReference type="ARBA" id="ARBA00022583"/>
    </source>
</evidence>
<dbReference type="GO" id="GO:0030479">
    <property type="term" value="C:actin cortical patch"/>
    <property type="evidence" value="ECO:0007669"/>
    <property type="project" value="UniProtKB-SubCell"/>
</dbReference>
<dbReference type="GO" id="GO:0010008">
    <property type="term" value="C:endosome membrane"/>
    <property type="evidence" value="ECO:0007669"/>
    <property type="project" value="UniProtKB-SubCell"/>
</dbReference>
<feature type="compositionally biased region" description="Basic and acidic residues" evidence="10">
    <location>
        <begin position="268"/>
        <end position="291"/>
    </location>
</feature>
<comment type="function">
    <text evidence="9">Component of the PAN1 actin cytoskeleton-regulatory complex required for the internalization of endosomes during actin-coupled endocytosis. The complex links the site of endocytosis to the cell membrane-associated actin cytoskeleton. Mediates uptake of external molecules and vacuolar degradation of plasma membrane proteins. Plays a role in the proper organization of the cell membrane-associated actin cytoskeleton and promotes its destabilization.</text>
</comment>
<evidence type="ECO:0000256" key="10">
    <source>
        <dbReference type="SAM" id="MobiDB-lite"/>
    </source>
</evidence>
<dbReference type="InterPro" id="IPR002048">
    <property type="entry name" value="EF_hand_dom"/>
</dbReference>
<feature type="compositionally biased region" description="Basic and acidic residues" evidence="10">
    <location>
        <begin position="228"/>
        <end position="245"/>
    </location>
</feature>
<feature type="region of interest" description="Disordered" evidence="10">
    <location>
        <begin position="51"/>
        <end position="122"/>
    </location>
</feature>
<evidence type="ECO:0000259" key="12">
    <source>
        <dbReference type="PROSITE" id="PS50222"/>
    </source>
</evidence>
<feature type="compositionally biased region" description="Low complexity" evidence="10">
    <location>
        <begin position="388"/>
        <end position="406"/>
    </location>
</feature>
<dbReference type="Proteomes" id="UP001174936">
    <property type="component" value="Unassembled WGS sequence"/>
</dbReference>
<dbReference type="InterPro" id="IPR000261">
    <property type="entry name" value="EH_dom"/>
</dbReference>
<gene>
    <name evidence="13" type="ORF">B0T16DRAFT_412569</name>
</gene>
<evidence type="ECO:0000256" key="3">
    <source>
        <dbReference type="ARBA" id="ARBA00004413"/>
    </source>
</evidence>
<feature type="compositionally biased region" description="Low complexity" evidence="10">
    <location>
        <begin position="72"/>
        <end position="96"/>
    </location>
</feature>
<feature type="compositionally biased region" description="Pro residues" evidence="10">
    <location>
        <begin position="441"/>
        <end position="452"/>
    </location>
</feature>
<evidence type="ECO:0000256" key="7">
    <source>
        <dbReference type="ARBA" id="ARBA00023203"/>
    </source>
</evidence>
<feature type="domain" description="EH" evidence="11">
    <location>
        <begin position="662"/>
        <end position="726"/>
    </location>
</feature>
<feature type="compositionally biased region" description="Basic and acidic residues" evidence="10">
    <location>
        <begin position="303"/>
        <end position="315"/>
    </location>
</feature>
<evidence type="ECO:0000313" key="14">
    <source>
        <dbReference type="Proteomes" id="UP001174936"/>
    </source>
</evidence>
<dbReference type="PROSITE" id="PS50222">
    <property type="entry name" value="EF_HAND_2"/>
    <property type="match status" value="1"/>
</dbReference>
<name>A0AA40CQS7_9PEZI</name>
<keyword evidence="8" id="KW-0963">Cytoplasm</keyword>
<dbReference type="AlphaFoldDB" id="A0AA40CQS7"/>
<feature type="domain" description="EF-hand" evidence="12">
    <location>
        <begin position="670"/>
        <end position="705"/>
    </location>
</feature>
<evidence type="ECO:0000313" key="13">
    <source>
        <dbReference type="EMBL" id="KAK0646073.1"/>
    </source>
</evidence>
<comment type="subunit">
    <text evidence="4">Component of the PAN1 actin cytoskeleton-regulatory complex.</text>
</comment>
<proteinExistence type="predicted"/>
<feature type="compositionally biased region" description="Polar residues" evidence="10">
    <location>
        <begin position="13"/>
        <end position="24"/>
    </location>
</feature>
<accession>A0AA40CQS7</accession>
<evidence type="ECO:0000256" key="6">
    <source>
        <dbReference type="ARBA" id="ARBA00022753"/>
    </source>
</evidence>
<dbReference type="InterPro" id="IPR011992">
    <property type="entry name" value="EF-hand-dom_pair"/>
</dbReference>
<keyword evidence="6" id="KW-0967">Endosome</keyword>
<keyword evidence="5" id="KW-0254">Endocytosis</keyword>
<feature type="compositionally biased region" description="Basic residues" evidence="10">
    <location>
        <begin position="576"/>
        <end position="596"/>
    </location>
</feature>
<feature type="compositionally biased region" description="Low complexity" evidence="10">
    <location>
        <begin position="460"/>
        <end position="474"/>
    </location>
</feature>
<dbReference type="Pfam" id="PF12763">
    <property type="entry name" value="EH"/>
    <property type="match status" value="1"/>
</dbReference>
<dbReference type="SMART" id="SM00027">
    <property type="entry name" value="EH"/>
    <property type="match status" value="1"/>
</dbReference>